<dbReference type="Gene3D" id="3.30.2350.10">
    <property type="entry name" value="Pseudouridine synthase"/>
    <property type="match status" value="1"/>
</dbReference>
<dbReference type="GO" id="GO:0001522">
    <property type="term" value="P:pseudouridine synthesis"/>
    <property type="evidence" value="ECO:0007669"/>
    <property type="project" value="InterPro"/>
</dbReference>
<dbReference type="GO" id="GO:0005739">
    <property type="term" value="C:mitochondrion"/>
    <property type="evidence" value="ECO:0007669"/>
    <property type="project" value="TreeGrafter"/>
</dbReference>
<dbReference type="EMBL" id="QEAM01000187">
    <property type="protein sequence ID" value="TPX44315.1"/>
    <property type="molecule type" value="Genomic_DNA"/>
</dbReference>
<keyword evidence="4" id="KW-1185">Reference proteome</keyword>
<feature type="domain" description="Methyltransferase" evidence="1">
    <location>
        <begin position="304"/>
        <end position="392"/>
    </location>
</feature>
<dbReference type="OrthoDB" id="269872at2759"/>
<dbReference type="PANTHER" id="PTHR18895:SF74">
    <property type="entry name" value="MTRF1L RELEASE FACTOR GLUTAMINE METHYLTRANSFERASE"/>
    <property type="match status" value="1"/>
</dbReference>
<accession>A0A507C8V4</accession>
<dbReference type="GO" id="GO:0032259">
    <property type="term" value="P:methylation"/>
    <property type="evidence" value="ECO:0007669"/>
    <property type="project" value="InterPro"/>
</dbReference>
<evidence type="ECO:0000313" key="3">
    <source>
        <dbReference type="EMBL" id="TPX44315.1"/>
    </source>
</evidence>
<protein>
    <recommendedName>
        <fullName evidence="1">Methyltransferase domain-containing protein</fullName>
    </recommendedName>
</protein>
<dbReference type="SUPFAM" id="SSF53335">
    <property type="entry name" value="S-adenosyl-L-methionine-dependent methyltransferases"/>
    <property type="match status" value="1"/>
</dbReference>
<dbReference type="PANTHER" id="PTHR18895">
    <property type="entry name" value="HEMK METHYLTRANSFERASE"/>
    <property type="match status" value="1"/>
</dbReference>
<evidence type="ECO:0000313" key="2">
    <source>
        <dbReference type="EMBL" id="TPX36052.1"/>
    </source>
</evidence>
<dbReference type="Gene3D" id="3.40.50.150">
    <property type="entry name" value="Vaccinia Virus protein VP39"/>
    <property type="match status" value="1"/>
</dbReference>
<dbReference type="VEuPathDB" id="FungiDB:SeMB42_g07117"/>
<dbReference type="Proteomes" id="UP000317494">
    <property type="component" value="Unassembled WGS sequence"/>
</dbReference>
<evidence type="ECO:0000313" key="4">
    <source>
        <dbReference type="Proteomes" id="UP000317494"/>
    </source>
</evidence>
<reference evidence="4 5" key="1">
    <citation type="journal article" date="2019" name="Sci. Rep.">
        <title>Comparative genomics of chytrid fungi reveal insights into the obligate biotrophic and pathogenic lifestyle of Synchytrium endobioticum.</title>
        <authorList>
            <person name="van de Vossenberg B.T.L.H."/>
            <person name="Warris S."/>
            <person name="Nguyen H.D.T."/>
            <person name="van Gent-Pelzer M.P.E."/>
            <person name="Joly D.L."/>
            <person name="van de Geest H.C."/>
            <person name="Bonants P.J.M."/>
            <person name="Smith D.S."/>
            <person name="Levesque C.A."/>
            <person name="van der Lee T.A.J."/>
        </authorList>
    </citation>
    <scope>NUCLEOTIDE SEQUENCE [LARGE SCALE GENOMIC DNA]</scope>
    <source>
        <strain evidence="3 5">LEV6574</strain>
        <strain evidence="2 4">MB42</strain>
    </source>
</reference>
<comment type="caution">
    <text evidence="2">The sequence shown here is derived from an EMBL/GenBank/DDBJ whole genome shotgun (WGS) entry which is preliminary data.</text>
</comment>
<dbReference type="InterPro" id="IPR020103">
    <property type="entry name" value="PsdUridine_synth_cat_dom_sf"/>
</dbReference>
<dbReference type="PROSITE" id="PS00092">
    <property type="entry name" value="N6_MTASE"/>
    <property type="match status" value="1"/>
</dbReference>
<dbReference type="Proteomes" id="UP000320475">
    <property type="component" value="Unassembled WGS sequence"/>
</dbReference>
<proteinExistence type="predicted"/>
<dbReference type="InterPro" id="IPR029063">
    <property type="entry name" value="SAM-dependent_MTases_sf"/>
</dbReference>
<gene>
    <name evidence="3" type="ORF">SeLEV6574_g04572</name>
    <name evidence="2" type="ORF">SeMB42_g07117</name>
</gene>
<dbReference type="GO" id="GO:0003723">
    <property type="term" value="F:RNA binding"/>
    <property type="evidence" value="ECO:0007669"/>
    <property type="project" value="InterPro"/>
</dbReference>
<organism evidence="2 4">
    <name type="scientific">Synchytrium endobioticum</name>
    <dbReference type="NCBI Taxonomy" id="286115"/>
    <lineage>
        <taxon>Eukaryota</taxon>
        <taxon>Fungi</taxon>
        <taxon>Fungi incertae sedis</taxon>
        <taxon>Chytridiomycota</taxon>
        <taxon>Chytridiomycota incertae sedis</taxon>
        <taxon>Chytridiomycetes</taxon>
        <taxon>Synchytriales</taxon>
        <taxon>Synchytriaceae</taxon>
        <taxon>Synchytrium</taxon>
    </lineage>
</organism>
<dbReference type="CDD" id="cd02440">
    <property type="entry name" value="AdoMet_MTases"/>
    <property type="match status" value="1"/>
</dbReference>
<dbReference type="STRING" id="286115.A0A507C8V4"/>
<dbReference type="SUPFAM" id="SSF55120">
    <property type="entry name" value="Pseudouridine synthase"/>
    <property type="match status" value="1"/>
</dbReference>
<dbReference type="GO" id="GO:0008168">
    <property type="term" value="F:methyltransferase activity"/>
    <property type="evidence" value="ECO:0007669"/>
    <property type="project" value="InterPro"/>
</dbReference>
<name>A0A507C8V4_9FUNG</name>
<evidence type="ECO:0000259" key="1">
    <source>
        <dbReference type="Pfam" id="PF13847"/>
    </source>
</evidence>
<dbReference type="Pfam" id="PF13847">
    <property type="entry name" value="Methyltransf_31"/>
    <property type="match status" value="1"/>
</dbReference>
<sequence>MTFAGKPIQILHQDADIAVLIKPAGLALKDVPDKTLQLLLPSLLTPSTHVYDALPQPLIISNGLDRKTTGLVLAVKTHIAQLNVQDAWNRNRIRTVYHAIVSGRMVHPHTKTPIAANESFTSTIRIDNVELTTTFTILHVTRCQKIDFISTLLIEPHLPLFPPKPNYHIRLHLDALGNRLIGNSRLTAPLVAAGVKNTMIMLTRIELLHPRTAQRTIVDIGEPERLQKMRQRQELFWTKQHHAGQDDNNQDMVRMAYNRGHQMFGGLCFSVNQSVMVPRQSTETLVQTAVELLPHSISDTERVLRVLDVGTGSGNILVSVLHIMSHDHHQRITGVGMDISDDALSIAHKNAASLIPSHDCILVKQDMTDPKLHSDISEIAPYDIILCNPPYHTLQKVSLLQLMDEPAAAMISGSTGLEAYEGMLTGILNSTAVGPATSVVLEVPPRLAQKVTVLFEEGGRWKLTDARRDVHLAPRCLVFKVRK</sequence>
<dbReference type="AlphaFoldDB" id="A0A507C8V4"/>
<dbReference type="GO" id="GO:0009982">
    <property type="term" value="F:pseudouridine synthase activity"/>
    <property type="evidence" value="ECO:0007669"/>
    <property type="project" value="InterPro"/>
</dbReference>
<dbReference type="InterPro" id="IPR002052">
    <property type="entry name" value="DNA_methylase_N6_adenine_CS"/>
</dbReference>
<dbReference type="InterPro" id="IPR025714">
    <property type="entry name" value="Methyltranfer_dom"/>
</dbReference>
<dbReference type="EMBL" id="QEAN01000461">
    <property type="protein sequence ID" value="TPX36052.1"/>
    <property type="molecule type" value="Genomic_DNA"/>
</dbReference>
<dbReference type="InterPro" id="IPR050320">
    <property type="entry name" value="N5-glutamine_MTase"/>
</dbReference>
<evidence type="ECO:0000313" key="5">
    <source>
        <dbReference type="Proteomes" id="UP000320475"/>
    </source>
</evidence>